<sequence>MLKLNHKLNQGKNQLFGQFKLPYSLNGHSYNRPKLVDENDTKKVEHLIGHIFIGYLRQIEKRQISHFFPNDNDGHKNPDLFLSTEGKHIGVQVTQFVIRDYLARFNQAKNICEKLSDFITEIYNPPIIVNIQICTPWDSDAIPQGKIKTYKKLAKVIAESIQKNIKHLKTKNEYLNFDLDKNDFKNIAESYNLYPVPERYKSNYFGRNNIFIDYGFDYVLIHEEDIKETAEKIYQSKNGGNSEILIIWGDELHFYNTTPHIILELKKAFNDTSFKSVYFFGLYNLKDIKEKRYNYHKIK</sequence>
<dbReference type="EMBL" id="JAFLNL010000001">
    <property type="protein sequence ID" value="MBO0353040.1"/>
    <property type="molecule type" value="Genomic_DNA"/>
</dbReference>
<reference evidence="1 2" key="1">
    <citation type="submission" date="2021-03" db="EMBL/GenBank/DDBJ databases">
        <title>Muricauda lutimaris sp. nov. and Muricauda ruestringensis sp. nov, two marine members of the Flavobacteriaceae isolated from deep sea sediments of Western Pacific.</title>
        <authorList>
            <person name="Zhao S."/>
            <person name="Liu R."/>
        </authorList>
    </citation>
    <scope>NUCLEOTIDE SEQUENCE [LARGE SCALE GENOMIC DNA]</scope>
    <source>
        <strain evidence="1 2">BC31-1-A7</strain>
    </source>
</reference>
<proteinExistence type="predicted"/>
<evidence type="ECO:0000313" key="1">
    <source>
        <dbReference type="EMBL" id="MBO0353040.1"/>
    </source>
</evidence>
<organism evidence="1 2">
    <name type="scientific">Flagellimonas aurea</name>
    <dbReference type="NCBI Taxonomy" id="2915619"/>
    <lineage>
        <taxon>Bacteria</taxon>
        <taxon>Pseudomonadati</taxon>
        <taxon>Bacteroidota</taxon>
        <taxon>Flavobacteriia</taxon>
        <taxon>Flavobacteriales</taxon>
        <taxon>Flavobacteriaceae</taxon>
        <taxon>Flagellimonas</taxon>
    </lineage>
</organism>
<dbReference type="RefSeq" id="WP_207031503.1">
    <property type="nucleotide sequence ID" value="NZ_JAFLNL010000001.1"/>
</dbReference>
<dbReference type="Proteomes" id="UP000664044">
    <property type="component" value="Unassembled WGS sequence"/>
</dbReference>
<evidence type="ECO:0000313" key="2">
    <source>
        <dbReference type="Proteomes" id="UP000664044"/>
    </source>
</evidence>
<gene>
    <name evidence="1" type="ORF">J0656_03355</name>
</gene>
<comment type="caution">
    <text evidence="1">The sequence shown here is derived from an EMBL/GenBank/DDBJ whole genome shotgun (WGS) entry which is preliminary data.</text>
</comment>
<keyword evidence="2" id="KW-1185">Reference proteome</keyword>
<protein>
    <submittedName>
        <fullName evidence="1">Uncharacterized protein</fullName>
    </submittedName>
</protein>
<accession>A0ABS3G0Y6</accession>
<name>A0ABS3G0Y6_9FLAO</name>